<evidence type="ECO:0000313" key="3">
    <source>
        <dbReference type="Proteomes" id="UP000663880"/>
    </source>
</evidence>
<gene>
    <name evidence="2" type="ORF">PMACD_LOCUS16239</name>
</gene>
<organism evidence="2 3">
    <name type="scientific">Pieris macdunnoughi</name>
    <dbReference type="NCBI Taxonomy" id="345717"/>
    <lineage>
        <taxon>Eukaryota</taxon>
        <taxon>Metazoa</taxon>
        <taxon>Ecdysozoa</taxon>
        <taxon>Arthropoda</taxon>
        <taxon>Hexapoda</taxon>
        <taxon>Insecta</taxon>
        <taxon>Pterygota</taxon>
        <taxon>Neoptera</taxon>
        <taxon>Endopterygota</taxon>
        <taxon>Lepidoptera</taxon>
        <taxon>Glossata</taxon>
        <taxon>Ditrysia</taxon>
        <taxon>Papilionoidea</taxon>
        <taxon>Pieridae</taxon>
        <taxon>Pierinae</taxon>
        <taxon>Pieris</taxon>
    </lineage>
</organism>
<reference evidence="2" key="1">
    <citation type="submission" date="2021-02" db="EMBL/GenBank/DDBJ databases">
        <authorList>
            <person name="Steward A R."/>
        </authorList>
    </citation>
    <scope>NUCLEOTIDE SEQUENCE</scope>
</reference>
<sequence>MPTGETIKQTPTNYGTSAPDTSVFTAQLGLFGRLGLRRAKLDRNLAFPATSVGASSARLGPQLELSRGVQSPEAQWRHPRKRSQDPVWAGIFDFIGWDLNDKHGDDVLEGSRRSFPRTRLAFDRETHKN</sequence>
<dbReference type="Proteomes" id="UP000663880">
    <property type="component" value="Unassembled WGS sequence"/>
</dbReference>
<comment type="caution">
    <text evidence="2">The sequence shown here is derived from an EMBL/GenBank/DDBJ whole genome shotgun (WGS) entry which is preliminary data.</text>
</comment>
<evidence type="ECO:0000256" key="1">
    <source>
        <dbReference type="SAM" id="MobiDB-lite"/>
    </source>
</evidence>
<evidence type="ECO:0000313" key="2">
    <source>
        <dbReference type="EMBL" id="CAF4956291.1"/>
    </source>
</evidence>
<keyword evidence="3" id="KW-1185">Reference proteome</keyword>
<feature type="region of interest" description="Disordered" evidence="1">
    <location>
        <begin position="63"/>
        <end position="83"/>
    </location>
</feature>
<name>A0A821Y9F8_9NEOP</name>
<accession>A0A821Y9F8</accession>
<dbReference type="AlphaFoldDB" id="A0A821Y9F8"/>
<proteinExistence type="predicted"/>
<protein>
    <submittedName>
        <fullName evidence="2">Uncharacterized protein</fullName>
    </submittedName>
</protein>
<dbReference type="EMBL" id="CAJOBZ010000079">
    <property type="protein sequence ID" value="CAF4956291.1"/>
    <property type="molecule type" value="Genomic_DNA"/>
</dbReference>